<dbReference type="InterPro" id="IPR001138">
    <property type="entry name" value="Zn2Cys6_DnaBD"/>
</dbReference>
<evidence type="ECO:0000256" key="1">
    <source>
        <dbReference type="ARBA" id="ARBA00004123"/>
    </source>
</evidence>
<accession>A0A0G4P294</accession>
<evidence type="ECO:0000256" key="2">
    <source>
        <dbReference type="ARBA" id="ARBA00023015"/>
    </source>
</evidence>
<feature type="domain" description="Zn(2)-C6 fungal-type" evidence="7">
    <location>
        <begin position="4"/>
        <end position="32"/>
    </location>
</feature>
<dbReference type="GO" id="GO:0005634">
    <property type="term" value="C:nucleus"/>
    <property type="evidence" value="ECO:0007669"/>
    <property type="project" value="UniProtKB-SubCell"/>
</dbReference>
<dbReference type="GO" id="GO:0045944">
    <property type="term" value="P:positive regulation of transcription by RNA polymerase II"/>
    <property type="evidence" value="ECO:0007669"/>
    <property type="project" value="TreeGrafter"/>
</dbReference>
<dbReference type="EMBL" id="HG793137">
    <property type="protein sequence ID" value="CRL20446.1"/>
    <property type="molecule type" value="Genomic_DNA"/>
</dbReference>
<keyword evidence="9" id="KW-1185">Reference proteome</keyword>
<dbReference type="SMART" id="SM00066">
    <property type="entry name" value="GAL4"/>
    <property type="match status" value="1"/>
</dbReference>
<comment type="subcellular location">
    <subcellularLocation>
        <location evidence="1">Nucleus</location>
    </subcellularLocation>
</comment>
<feature type="region of interest" description="Disordered" evidence="6">
    <location>
        <begin position="278"/>
        <end position="297"/>
    </location>
</feature>
<evidence type="ECO:0000313" key="9">
    <source>
        <dbReference type="Proteomes" id="UP000053732"/>
    </source>
</evidence>
<dbReference type="InterPro" id="IPR036864">
    <property type="entry name" value="Zn2-C6_fun-type_DNA-bd_sf"/>
</dbReference>
<evidence type="ECO:0000256" key="6">
    <source>
        <dbReference type="SAM" id="MobiDB-lite"/>
    </source>
</evidence>
<dbReference type="SUPFAM" id="SSF57701">
    <property type="entry name" value="Zn2/Cys6 DNA-binding domain"/>
    <property type="match status" value="1"/>
</dbReference>
<dbReference type="InterPro" id="IPR021858">
    <property type="entry name" value="Fun_TF"/>
</dbReference>
<keyword evidence="5" id="KW-0539">Nucleus</keyword>
<reference evidence="8 9" key="1">
    <citation type="journal article" date="2014" name="Nat. Commun.">
        <title>Multiple recent horizontal transfers of a large genomic region in cheese making fungi.</title>
        <authorList>
            <person name="Cheeseman K."/>
            <person name="Ropars J."/>
            <person name="Renault P."/>
            <person name="Dupont J."/>
            <person name="Gouzy J."/>
            <person name="Branca A."/>
            <person name="Abraham A.L."/>
            <person name="Ceppi M."/>
            <person name="Conseiller E."/>
            <person name="Debuchy R."/>
            <person name="Malagnac F."/>
            <person name="Goarin A."/>
            <person name="Silar P."/>
            <person name="Lacoste S."/>
            <person name="Sallet E."/>
            <person name="Bensimon A."/>
            <person name="Giraud T."/>
            <person name="Brygoo Y."/>
        </authorList>
    </citation>
    <scope>NUCLEOTIDE SEQUENCE [LARGE SCALE GENOMIC DNA]</scope>
    <source>
        <strain evidence="9">FM 013</strain>
    </source>
</reference>
<dbReference type="Pfam" id="PF11951">
    <property type="entry name" value="Fungal_trans_2"/>
    <property type="match status" value="1"/>
</dbReference>
<dbReference type="GO" id="GO:0000981">
    <property type="term" value="F:DNA-binding transcription factor activity, RNA polymerase II-specific"/>
    <property type="evidence" value="ECO:0007669"/>
    <property type="project" value="InterPro"/>
</dbReference>
<dbReference type="Gene3D" id="4.10.240.10">
    <property type="entry name" value="Zn(2)-C6 fungal-type DNA-binding domain"/>
    <property type="match status" value="1"/>
</dbReference>
<keyword evidence="4" id="KW-0804">Transcription</keyword>
<protein>
    <submittedName>
        <fullName evidence="8">Fungal transcriptional regulatory protein, N-terminal</fullName>
    </submittedName>
</protein>
<dbReference type="STRING" id="1429867.A0A0G4P294"/>
<evidence type="ECO:0000256" key="3">
    <source>
        <dbReference type="ARBA" id="ARBA00023125"/>
    </source>
</evidence>
<dbReference type="Proteomes" id="UP000053732">
    <property type="component" value="Unassembled WGS sequence"/>
</dbReference>
<dbReference type="PANTHER" id="PTHR37534">
    <property type="entry name" value="TRANSCRIPTIONAL ACTIVATOR PROTEIN UGA3"/>
    <property type="match status" value="1"/>
</dbReference>
<keyword evidence="2" id="KW-0805">Transcription regulation</keyword>
<dbReference type="GO" id="GO:0008270">
    <property type="term" value="F:zinc ion binding"/>
    <property type="evidence" value="ECO:0007669"/>
    <property type="project" value="InterPro"/>
</dbReference>
<dbReference type="GO" id="GO:0000976">
    <property type="term" value="F:transcription cis-regulatory region binding"/>
    <property type="evidence" value="ECO:0007669"/>
    <property type="project" value="TreeGrafter"/>
</dbReference>
<organism evidence="8 9">
    <name type="scientific">Penicillium camemberti (strain FM 013)</name>
    <dbReference type="NCBI Taxonomy" id="1429867"/>
    <lineage>
        <taxon>Eukaryota</taxon>
        <taxon>Fungi</taxon>
        <taxon>Dikarya</taxon>
        <taxon>Ascomycota</taxon>
        <taxon>Pezizomycotina</taxon>
        <taxon>Eurotiomycetes</taxon>
        <taxon>Eurotiomycetidae</taxon>
        <taxon>Eurotiales</taxon>
        <taxon>Aspergillaceae</taxon>
        <taxon>Penicillium</taxon>
    </lineage>
</organism>
<dbReference type="AlphaFoldDB" id="A0A0G4P294"/>
<dbReference type="PANTHER" id="PTHR37534:SF8">
    <property type="entry name" value="ZN(II)2CYS6 TRANSCRIPTION FACTOR (EUROFUNG)"/>
    <property type="match status" value="1"/>
</dbReference>
<dbReference type="PROSITE" id="PS50048">
    <property type="entry name" value="ZN2_CY6_FUNGAL_2"/>
    <property type="match status" value="1"/>
</dbReference>
<proteinExistence type="predicted"/>
<gene>
    <name evidence="8" type="ORF">PCAMFM013_S004g000387</name>
</gene>
<evidence type="ECO:0000259" key="7">
    <source>
        <dbReference type="PROSITE" id="PS50048"/>
    </source>
</evidence>
<evidence type="ECO:0000256" key="5">
    <source>
        <dbReference type="ARBA" id="ARBA00023242"/>
    </source>
</evidence>
<evidence type="ECO:0000313" key="8">
    <source>
        <dbReference type="EMBL" id="CRL20446.1"/>
    </source>
</evidence>
<keyword evidence="3" id="KW-0238">DNA-binding</keyword>
<evidence type="ECO:0000256" key="4">
    <source>
        <dbReference type="ARBA" id="ARBA00023163"/>
    </source>
</evidence>
<sequence>MHAACWTCRSRTIRCDQTSIPCAKCEKAGLECFEQRPLRWVKGIAIRGKMRGRILGEGLKPSGEHLPAQPERKEILHSRAKSSATNITPSFALQDPCIHSLDRSSRFYLDYYNIRITKLFILYDSESNPFRSLLTYAMDNSTLRKCIIAVSARHFANTGQSFNQTDNTLSPLFVNANLDALHFKRQTINALLLSLSNPVPSQKDAIMATILLLIFLDLLESGIEGWKYHLHGAEGLINLSRSLSEPGASEYVNSKPGETIQETRRFVTRQLSLVSTFGGALSGSKSSPGFGTNPDESRNQESIIRSFLGCPVFLLGAIRYFSNQRHVIETLNMHDDLSIQKHVRDTLTMLELTAKFDCLEWASKSVQSSVSSAGEIQKLSLLSEAYRTAAVLYGKRVLRAFKTSTETVASDSEDLILRLLGVIGSLKCDPALFKCLLWPSFITGLECQTHGEQQAVMGFLKMLWDLTFCLNVINASKILRDHWKRKDFDGNLASGKSDLNVIEQGWLLI</sequence>
<name>A0A0G4P294_PENC3</name>
<dbReference type="CDD" id="cd00067">
    <property type="entry name" value="GAL4"/>
    <property type="match status" value="1"/>
</dbReference>
<dbReference type="Pfam" id="PF00172">
    <property type="entry name" value="Zn_clus"/>
    <property type="match status" value="1"/>
</dbReference>